<dbReference type="InterPro" id="IPR017853">
    <property type="entry name" value="GH"/>
</dbReference>
<dbReference type="AlphaFoldDB" id="A0A6P0HGL6"/>
<comment type="caution">
    <text evidence="9">The sequence shown here is derived from an EMBL/GenBank/DDBJ whole genome shotgun (WGS) entry which is preliminary data.</text>
</comment>
<dbReference type="Proteomes" id="UP000468687">
    <property type="component" value="Unassembled WGS sequence"/>
</dbReference>
<sequence>MLPTPLLRLSVTTTALVALVATTSAAAPAQPAADTRSDVRIDLGDVAVRDTLPPTSVTTYVWRPGDTGVASWRTTATADGLTEQVAARAPLAARPVVGGEELAVGDAVPDTSPVVGFGGALTDSAAYVIDTSPQRDAILDDLFGADGASLDVVRLAMGASDFVATPGHASYADTPDPTLASFSIERDRAHVLPVLRDALAVDPDLVVVAAPWSAPGWMKRSGKYVGDCWQQQNQLRDDMVEVYARYYVRFLQAYAAEGVDVAQVSLGNEPQHCNSTYPTMTMPVATQARLATVLRPVLDAAGFDDVAILGWDHNYVDEGTDRPTGYPAALLAAAGDEVDAIGYHCYESNRRREPAAQQTTARPAWMTECTGTSHWRDTRQNLVNETHLALLNPLRYGAVASLYWNLALDTAGGPHLGGCATCRGMVEVGDEGYTVGQSAAYWSQLSRFVQPGAVLLTSTQRSPVETVAYANPDGSRVLVVLNASWSTLDWGTPPDGPAEPGSPGSPGSPGEPGRDPASVLLGTVRELVRGLLGR</sequence>
<dbReference type="InterPro" id="IPR033452">
    <property type="entry name" value="GH30_C"/>
</dbReference>
<dbReference type="SUPFAM" id="SSF51445">
    <property type="entry name" value="(Trans)glycosidases"/>
    <property type="match status" value="1"/>
</dbReference>
<reference evidence="9 10" key="1">
    <citation type="journal article" date="2014" name="Int. J. Syst. Evol. Microbiol.">
        <title>Nocardioides zeae sp. nov., isolated from the stem of Zea mays.</title>
        <authorList>
            <person name="Glaeser S.P."/>
            <person name="McInroy J.A."/>
            <person name="Busse H.J."/>
            <person name="Kampfer P."/>
        </authorList>
    </citation>
    <scope>NUCLEOTIDE SEQUENCE [LARGE SCALE GENOMIC DNA]</scope>
    <source>
        <strain evidence="9 10">JCM 30728</strain>
    </source>
</reference>
<dbReference type="GO" id="GO:0006680">
    <property type="term" value="P:glucosylceramide catabolic process"/>
    <property type="evidence" value="ECO:0007669"/>
    <property type="project" value="TreeGrafter"/>
</dbReference>
<dbReference type="GO" id="GO:0004348">
    <property type="term" value="F:glucosylceramidase activity"/>
    <property type="evidence" value="ECO:0007669"/>
    <property type="project" value="InterPro"/>
</dbReference>
<dbReference type="InterPro" id="IPR001139">
    <property type="entry name" value="Glyco_hydro_30"/>
</dbReference>
<dbReference type="GO" id="GO:0016020">
    <property type="term" value="C:membrane"/>
    <property type="evidence" value="ECO:0007669"/>
    <property type="project" value="GOC"/>
</dbReference>
<evidence type="ECO:0000256" key="2">
    <source>
        <dbReference type="ARBA" id="ARBA00022729"/>
    </source>
</evidence>
<name>A0A6P0HGL6_9ACTN</name>
<accession>A0A6P0HGL6</accession>
<organism evidence="9 10">
    <name type="scientific">Nocardioides zeae</name>
    <dbReference type="NCBI Taxonomy" id="1457234"/>
    <lineage>
        <taxon>Bacteria</taxon>
        <taxon>Bacillati</taxon>
        <taxon>Actinomycetota</taxon>
        <taxon>Actinomycetes</taxon>
        <taxon>Propionibacteriales</taxon>
        <taxon>Nocardioidaceae</taxon>
        <taxon>Nocardioides</taxon>
    </lineage>
</organism>
<feature type="signal peptide" evidence="6">
    <location>
        <begin position="1"/>
        <end position="26"/>
    </location>
</feature>
<dbReference type="Gene3D" id="2.60.40.1180">
    <property type="entry name" value="Golgi alpha-mannosidase II"/>
    <property type="match status" value="1"/>
</dbReference>
<protein>
    <recommendedName>
        <fullName evidence="11">Glucosylceramidase</fullName>
    </recommendedName>
</protein>
<evidence type="ECO:0000259" key="8">
    <source>
        <dbReference type="Pfam" id="PF17189"/>
    </source>
</evidence>
<evidence type="ECO:0000256" key="4">
    <source>
        <dbReference type="RuleBase" id="RU361188"/>
    </source>
</evidence>
<evidence type="ECO:0000256" key="6">
    <source>
        <dbReference type="SAM" id="SignalP"/>
    </source>
</evidence>
<dbReference type="Pfam" id="PF02055">
    <property type="entry name" value="Glyco_hydro_30"/>
    <property type="match status" value="1"/>
</dbReference>
<dbReference type="PANTHER" id="PTHR11069">
    <property type="entry name" value="GLUCOSYLCERAMIDASE"/>
    <property type="match status" value="1"/>
</dbReference>
<dbReference type="PANTHER" id="PTHR11069:SF23">
    <property type="entry name" value="LYSOSOMAL ACID GLUCOSYLCERAMIDASE"/>
    <property type="match status" value="1"/>
</dbReference>
<feature type="chain" id="PRO_5026809226" description="Glucosylceramidase" evidence="6">
    <location>
        <begin position="27"/>
        <end position="534"/>
    </location>
</feature>
<gene>
    <name evidence="9" type="ORF">G3T38_06120</name>
</gene>
<feature type="domain" description="Glycosyl hydrolase family 30 TIM-barrel" evidence="7">
    <location>
        <begin position="114"/>
        <end position="415"/>
    </location>
</feature>
<dbReference type="InterPro" id="IPR013780">
    <property type="entry name" value="Glyco_hydro_b"/>
</dbReference>
<evidence type="ECO:0000256" key="3">
    <source>
        <dbReference type="ARBA" id="ARBA00022801"/>
    </source>
</evidence>
<keyword evidence="10" id="KW-1185">Reference proteome</keyword>
<evidence type="ECO:0000313" key="10">
    <source>
        <dbReference type="Proteomes" id="UP000468687"/>
    </source>
</evidence>
<dbReference type="EMBL" id="JAAGXA010000003">
    <property type="protein sequence ID" value="NEN77849.1"/>
    <property type="molecule type" value="Genomic_DNA"/>
</dbReference>
<comment type="similarity">
    <text evidence="1 4">Belongs to the glycosyl hydrolase 30 family.</text>
</comment>
<evidence type="ECO:0000259" key="7">
    <source>
        <dbReference type="Pfam" id="PF02055"/>
    </source>
</evidence>
<dbReference type="RefSeq" id="WP_163771209.1">
    <property type="nucleotide sequence ID" value="NZ_JAAGXA010000003.1"/>
</dbReference>
<keyword evidence="4" id="KW-0326">Glycosidase</keyword>
<keyword evidence="3 4" id="KW-0378">Hydrolase</keyword>
<evidence type="ECO:0000256" key="5">
    <source>
        <dbReference type="SAM" id="MobiDB-lite"/>
    </source>
</evidence>
<dbReference type="InterPro" id="IPR033453">
    <property type="entry name" value="Glyco_hydro_30_TIM-barrel"/>
</dbReference>
<evidence type="ECO:0000256" key="1">
    <source>
        <dbReference type="ARBA" id="ARBA00005382"/>
    </source>
</evidence>
<dbReference type="Pfam" id="PF17189">
    <property type="entry name" value="Glyco_hydro_30C"/>
    <property type="match status" value="1"/>
</dbReference>
<keyword evidence="2 6" id="KW-0732">Signal</keyword>
<feature type="region of interest" description="Disordered" evidence="5">
    <location>
        <begin position="489"/>
        <end position="518"/>
    </location>
</feature>
<evidence type="ECO:0008006" key="11">
    <source>
        <dbReference type="Google" id="ProtNLM"/>
    </source>
</evidence>
<feature type="domain" description="Glycosyl hydrolase family 30 beta sandwich" evidence="8">
    <location>
        <begin position="457"/>
        <end position="484"/>
    </location>
</feature>
<evidence type="ECO:0000313" key="9">
    <source>
        <dbReference type="EMBL" id="NEN77849.1"/>
    </source>
</evidence>
<dbReference type="Gene3D" id="3.20.20.80">
    <property type="entry name" value="Glycosidases"/>
    <property type="match status" value="1"/>
</dbReference>
<proteinExistence type="inferred from homology"/>